<dbReference type="AlphaFoldDB" id="A0A0E9VD07"/>
<organism evidence="1">
    <name type="scientific">Anguilla anguilla</name>
    <name type="common">European freshwater eel</name>
    <name type="synonym">Muraena anguilla</name>
    <dbReference type="NCBI Taxonomy" id="7936"/>
    <lineage>
        <taxon>Eukaryota</taxon>
        <taxon>Metazoa</taxon>
        <taxon>Chordata</taxon>
        <taxon>Craniata</taxon>
        <taxon>Vertebrata</taxon>
        <taxon>Euteleostomi</taxon>
        <taxon>Actinopterygii</taxon>
        <taxon>Neopterygii</taxon>
        <taxon>Teleostei</taxon>
        <taxon>Anguilliformes</taxon>
        <taxon>Anguillidae</taxon>
        <taxon>Anguilla</taxon>
    </lineage>
</organism>
<protein>
    <submittedName>
        <fullName evidence="1">Uncharacterized protein</fullName>
    </submittedName>
</protein>
<sequence>MLNECSAILNECRLLLSMVNKQSEVVFYKAQTTHD</sequence>
<accession>A0A0E9VD07</accession>
<evidence type="ECO:0000313" key="1">
    <source>
        <dbReference type="EMBL" id="JAH76004.1"/>
    </source>
</evidence>
<reference evidence="1" key="2">
    <citation type="journal article" date="2015" name="Fish Shellfish Immunol.">
        <title>Early steps in the European eel (Anguilla anguilla)-Vibrio vulnificus interaction in the gills: Role of the RtxA13 toxin.</title>
        <authorList>
            <person name="Callol A."/>
            <person name="Pajuelo D."/>
            <person name="Ebbesson L."/>
            <person name="Teles M."/>
            <person name="MacKenzie S."/>
            <person name="Amaro C."/>
        </authorList>
    </citation>
    <scope>NUCLEOTIDE SEQUENCE</scope>
</reference>
<dbReference type="EMBL" id="GBXM01032573">
    <property type="protein sequence ID" value="JAH76004.1"/>
    <property type="molecule type" value="Transcribed_RNA"/>
</dbReference>
<name>A0A0E9VD07_ANGAN</name>
<reference evidence="1" key="1">
    <citation type="submission" date="2014-11" db="EMBL/GenBank/DDBJ databases">
        <authorList>
            <person name="Amaro Gonzalez C."/>
        </authorList>
    </citation>
    <scope>NUCLEOTIDE SEQUENCE</scope>
</reference>
<proteinExistence type="predicted"/>